<evidence type="ECO:0000259" key="1">
    <source>
        <dbReference type="Pfam" id="PF17919"/>
    </source>
</evidence>
<dbReference type="InterPro" id="IPR043128">
    <property type="entry name" value="Rev_trsase/Diguanyl_cyclase"/>
</dbReference>
<dbReference type="InterPro" id="IPR043502">
    <property type="entry name" value="DNA/RNA_pol_sf"/>
</dbReference>
<name>A0ABQ5GSE7_9ASTR</name>
<dbReference type="PANTHER" id="PTHR48475:SF2">
    <property type="entry name" value="RIBONUCLEASE H"/>
    <property type="match status" value="1"/>
</dbReference>
<accession>A0ABQ5GSE7</accession>
<dbReference type="PANTHER" id="PTHR48475">
    <property type="entry name" value="RIBONUCLEASE H"/>
    <property type="match status" value="1"/>
</dbReference>
<gene>
    <name evidence="2" type="ORF">Tco_1044934</name>
</gene>
<dbReference type="Gene3D" id="3.30.70.270">
    <property type="match status" value="1"/>
</dbReference>
<proteinExistence type="predicted"/>
<keyword evidence="3" id="KW-1185">Reference proteome</keyword>
<sequence length="167" mass="19130">MQNLNKKIAALSRFLPKSAKRTFPFMKTLKSCTSGKMVQWMKEADEAFQRMKECLESLPTMVIPKKGETLTMYLATLEEIVSAILMAERGKKQILVYFVSRTLHGAELKYPKLEKLILALVYAARKLQRNSIKGKILADFLAETPLPEIREAKNKEVKRKELKPENA</sequence>
<dbReference type="Proteomes" id="UP001151760">
    <property type="component" value="Unassembled WGS sequence"/>
</dbReference>
<reference evidence="2" key="2">
    <citation type="submission" date="2022-01" db="EMBL/GenBank/DDBJ databases">
        <authorList>
            <person name="Yamashiro T."/>
            <person name="Shiraishi A."/>
            <person name="Satake H."/>
            <person name="Nakayama K."/>
        </authorList>
    </citation>
    <scope>NUCLEOTIDE SEQUENCE</scope>
</reference>
<dbReference type="GO" id="GO:0003964">
    <property type="term" value="F:RNA-directed DNA polymerase activity"/>
    <property type="evidence" value="ECO:0007669"/>
    <property type="project" value="UniProtKB-KW"/>
</dbReference>
<evidence type="ECO:0000313" key="3">
    <source>
        <dbReference type="Proteomes" id="UP001151760"/>
    </source>
</evidence>
<dbReference type="InterPro" id="IPR041577">
    <property type="entry name" value="RT_RNaseH_2"/>
</dbReference>
<organism evidence="2 3">
    <name type="scientific">Tanacetum coccineum</name>
    <dbReference type="NCBI Taxonomy" id="301880"/>
    <lineage>
        <taxon>Eukaryota</taxon>
        <taxon>Viridiplantae</taxon>
        <taxon>Streptophyta</taxon>
        <taxon>Embryophyta</taxon>
        <taxon>Tracheophyta</taxon>
        <taxon>Spermatophyta</taxon>
        <taxon>Magnoliopsida</taxon>
        <taxon>eudicotyledons</taxon>
        <taxon>Gunneridae</taxon>
        <taxon>Pentapetalae</taxon>
        <taxon>asterids</taxon>
        <taxon>campanulids</taxon>
        <taxon>Asterales</taxon>
        <taxon>Asteraceae</taxon>
        <taxon>Asteroideae</taxon>
        <taxon>Anthemideae</taxon>
        <taxon>Anthemidinae</taxon>
        <taxon>Tanacetum</taxon>
    </lineage>
</organism>
<feature type="domain" description="Reverse transcriptase/retrotransposon-derived protein RNase H-like" evidence="1">
    <location>
        <begin position="40"/>
        <end position="129"/>
    </location>
</feature>
<dbReference type="EMBL" id="BQNB010018781">
    <property type="protein sequence ID" value="GJT78209.1"/>
    <property type="molecule type" value="Genomic_DNA"/>
</dbReference>
<protein>
    <submittedName>
        <fullName evidence="2">Reverse transcriptase domain-containing protein</fullName>
    </submittedName>
</protein>
<dbReference type="Pfam" id="PF17919">
    <property type="entry name" value="RT_RNaseH_2"/>
    <property type="match status" value="1"/>
</dbReference>
<reference evidence="2" key="1">
    <citation type="journal article" date="2022" name="Int. J. Mol. Sci.">
        <title>Draft Genome of Tanacetum Coccineum: Genomic Comparison of Closely Related Tanacetum-Family Plants.</title>
        <authorList>
            <person name="Yamashiro T."/>
            <person name="Shiraishi A."/>
            <person name="Nakayama K."/>
            <person name="Satake H."/>
        </authorList>
    </citation>
    <scope>NUCLEOTIDE SEQUENCE</scope>
</reference>
<comment type="caution">
    <text evidence="2">The sequence shown here is derived from an EMBL/GenBank/DDBJ whole genome shotgun (WGS) entry which is preliminary data.</text>
</comment>
<keyword evidence="2" id="KW-0695">RNA-directed DNA polymerase</keyword>
<keyword evidence="2" id="KW-0808">Transferase</keyword>
<keyword evidence="2" id="KW-0548">Nucleotidyltransferase</keyword>
<dbReference type="SUPFAM" id="SSF56672">
    <property type="entry name" value="DNA/RNA polymerases"/>
    <property type="match status" value="1"/>
</dbReference>
<evidence type="ECO:0000313" key="2">
    <source>
        <dbReference type="EMBL" id="GJT78209.1"/>
    </source>
</evidence>